<feature type="compositionally biased region" description="Basic and acidic residues" evidence="9">
    <location>
        <begin position="107"/>
        <end position="116"/>
    </location>
</feature>
<evidence type="ECO:0000256" key="8">
    <source>
        <dbReference type="PROSITE-ProRule" id="PRU00176"/>
    </source>
</evidence>
<keyword evidence="2" id="KW-0150">Chloroplast</keyword>
<dbReference type="InterPro" id="IPR000504">
    <property type="entry name" value="RRM_dom"/>
</dbReference>
<dbReference type="GO" id="GO:0009451">
    <property type="term" value="P:RNA modification"/>
    <property type="evidence" value="ECO:0007669"/>
    <property type="project" value="UniProtKB-ARBA"/>
</dbReference>
<evidence type="ECO:0000313" key="12">
    <source>
        <dbReference type="Proteomes" id="UP001151532"/>
    </source>
</evidence>
<protein>
    <recommendedName>
        <fullName evidence="10">RRM domain-containing protein</fullName>
    </recommendedName>
</protein>
<dbReference type="GO" id="GO:1901259">
    <property type="term" value="P:chloroplast rRNA processing"/>
    <property type="evidence" value="ECO:0007669"/>
    <property type="project" value="TreeGrafter"/>
</dbReference>
<feature type="compositionally biased region" description="Basic and acidic residues" evidence="9">
    <location>
        <begin position="127"/>
        <end position="138"/>
    </location>
</feature>
<dbReference type="InterPro" id="IPR035979">
    <property type="entry name" value="RBD_domain_sf"/>
</dbReference>
<feature type="region of interest" description="Disordered" evidence="9">
    <location>
        <begin position="76"/>
        <end position="143"/>
    </location>
</feature>
<gene>
    <name evidence="11" type="ORF">OIU79_025623</name>
</gene>
<accession>A0A9Q1A7I9</accession>
<evidence type="ECO:0000256" key="5">
    <source>
        <dbReference type="ARBA" id="ARBA00022737"/>
    </source>
</evidence>
<dbReference type="PANTHER" id="PTHR48025:SF3">
    <property type="entry name" value="31 KDA RIBONUCLEOPROTEIN, CHLOROPLASTIC-RELATED"/>
    <property type="match status" value="1"/>
</dbReference>
<evidence type="ECO:0000313" key="11">
    <source>
        <dbReference type="EMBL" id="KAJ6760812.1"/>
    </source>
</evidence>
<sequence>MYATAPSTLKPLLMAETCICSIPSIFTSKPPLKPLPISHRPTKLQLSYSHSLSTFSVKHKTHISLTIPFVAQTSGWAQQEEENNTTTTLAESEQGDSTWENEESSDFEGRVSKWEAEGEDAASSETEAVRGEGERGNEEGFVEPPEEAKIYVGNLPYDVTSEKLANLFDQAGTVEIAEVIYNNETDTSRGFGFVTMSTVEESEKAIEMFNRHNIDGRLLTVNKAAPRGSRPERPPRVSETSYRIYVGNLPWGVDSDRLEEVFSEHGKVVSAQVVSDRDTGRSRGFGFVTMSSESELNDAIAALDGENLDGRAIRVNVAGERPRRSSF</sequence>
<feature type="compositionally biased region" description="Polar residues" evidence="9">
    <location>
        <begin position="89"/>
        <end position="98"/>
    </location>
</feature>
<dbReference type="Pfam" id="PF00076">
    <property type="entry name" value="RRM_1"/>
    <property type="match status" value="2"/>
</dbReference>
<dbReference type="GO" id="GO:0003729">
    <property type="term" value="F:mRNA binding"/>
    <property type="evidence" value="ECO:0007669"/>
    <property type="project" value="TreeGrafter"/>
</dbReference>
<dbReference type="GO" id="GO:0009535">
    <property type="term" value="C:chloroplast thylakoid membrane"/>
    <property type="evidence" value="ECO:0007669"/>
    <property type="project" value="TreeGrafter"/>
</dbReference>
<evidence type="ECO:0000256" key="4">
    <source>
        <dbReference type="ARBA" id="ARBA00022664"/>
    </source>
</evidence>
<dbReference type="InterPro" id="IPR050502">
    <property type="entry name" value="Euk_RNA-bind_prot"/>
</dbReference>
<evidence type="ECO:0000256" key="1">
    <source>
        <dbReference type="ARBA" id="ARBA00004229"/>
    </source>
</evidence>
<evidence type="ECO:0000256" key="6">
    <source>
        <dbReference type="ARBA" id="ARBA00022884"/>
    </source>
</evidence>
<evidence type="ECO:0000256" key="3">
    <source>
        <dbReference type="ARBA" id="ARBA00022640"/>
    </source>
</evidence>
<keyword evidence="4" id="KW-0507">mRNA processing</keyword>
<keyword evidence="12" id="KW-1185">Reference proteome</keyword>
<reference evidence="11" key="2">
    <citation type="journal article" date="2023" name="Int. J. Mol. Sci.">
        <title>De Novo Assembly and Annotation of 11 Diverse Shrub Willow (Salix) Genomes Reveals Novel Gene Organization in Sex-Linked Regions.</title>
        <authorList>
            <person name="Hyden B."/>
            <person name="Feng K."/>
            <person name="Yates T.B."/>
            <person name="Jawdy S."/>
            <person name="Cereghino C."/>
            <person name="Smart L.B."/>
            <person name="Muchero W."/>
        </authorList>
    </citation>
    <scope>NUCLEOTIDE SEQUENCE</scope>
    <source>
        <tissue evidence="11">Shoot tip</tissue>
    </source>
</reference>
<dbReference type="InterPro" id="IPR012677">
    <property type="entry name" value="Nucleotide-bd_a/b_plait_sf"/>
</dbReference>
<evidence type="ECO:0000256" key="2">
    <source>
        <dbReference type="ARBA" id="ARBA00022528"/>
    </source>
</evidence>
<feature type="domain" description="RRM" evidence="10">
    <location>
        <begin position="148"/>
        <end position="226"/>
    </location>
</feature>
<dbReference type="FunFam" id="3.30.70.330:FF:000268">
    <property type="entry name" value="31 kDa ribonucleoprotein, chloroplastic"/>
    <property type="match status" value="1"/>
</dbReference>
<dbReference type="OrthoDB" id="439808at2759"/>
<dbReference type="Proteomes" id="UP001151532">
    <property type="component" value="Chromosome 15Z"/>
</dbReference>
<evidence type="ECO:0000259" key="10">
    <source>
        <dbReference type="PROSITE" id="PS50102"/>
    </source>
</evidence>
<dbReference type="GO" id="GO:0008266">
    <property type="term" value="F:poly(U) RNA binding"/>
    <property type="evidence" value="ECO:0007669"/>
    <property type="project" value="UniProtKB-ARBA"/>
</dbReference>
<reference evidence="11" key="1">
    <citation type="submission" date="2022-11" db="EMBL/GenBank/DDBJ databases">
        <authorList>
            <person name="Hyden B.L."/>
            <person name="Feng K."/>
            <person name="Yates T."/>
            <person name="Jawdy S."/>
            <person name="Smart L.B."/>
            <person name="Muchero W."/>
        </authorList>
    </citation>
    <scope>NUCLEOTIDE SEQUENCE</scope>
    <source>
        <tissue evidence="11">Shoot tip</tissue>
    </source>
</reference>
<dbReference type="SMART" id="SM00360">
    <property type="entry name" value="RRM"/>
    <property type="match status" value="2"/>
</dbReference>
<keyword evidence="3" id="KW-0934">Plastid</keyword>
<dbReference type="PANTHER" id="PTHR48025">
    <property type="entry name" value="OS02G0815200 PROTEIN"/>
    <property type="match status" value="1"/>
</dbReference>
<evidence type="ECO:0000256" key="7">
    <source>
        <dbReference type="ARBA" id="ARBA00023274"/>
    </source>
</evidence>
<proteinExistence type="predicted"/>
<keyword evidence="7" id="KW-0687">Ribonucleoprotein</keyword>
<dbReference type="EMBL" id="JAPFFK010000006">
    <property type="protein sequence ID" value="KAJ6760812.1"/>
    <property type="molecule type" value="Genomic_DNA"/>
</dbReference>
<comment type="subcellular location">
    <subcellularLocation>
        <location evidence="1">Plastid</location>
        <location evidence="1">Chloroplast</location>
    </subcellularLocation>
</comment>
<dbReference type="SUPFAM" id="SSF54928">
    <property type="entry name" value="RNA-binding domain, RBD"/>
    <property type="match status" value="2"/>
</dbReference>
<evidence type="ECO:0000256" key="9">
    <source>
        <dbReference type="SAM" id="MobiDB-lite"/>
    </source>
</evidence>
<dbReference type="AlphaFoldDB" id="A0A9Q1A7I9"/>
<dbReference type="GO" id="GO:0045087">
    <property type="term" value="P:innate immune response"/>
    <property type="evidence" value="ECO:0007669"/>
    <property type="project" value="UniProtKB-ARBA"/>
</dbReference>
<dbReference type="FunFam" id="3.30.70.330:FF:000799">
    <property type="entry name" value="31 kDa ribonucleoprotein, chloroplastic"/>
    <property type="match status" value="1"/>
</dbReference>
<keyword evidence="5" id="KW-0677">Repeat</keyword>
<dbReference type="InterPro" id="IPR048289">
    <property type="entry name" value="RRM2_NsCP33-like"/>
</dbReference>
<keyword evidence="6 8" id="KW-0694">RNA-binding</keyword>
<name>A0A9Q1A7I9_SALPP</name>
<dbReference type="GO" id="GO:1990904">
    <property type="term" value="C:ribonucleoprotein complex"/>
    <property type="evidence" value="ECO:0007669"/>
    <property type="project" value="UniProtKB-KW"/>
</dbReference>
<dbReference type="CDD" id="cd21608">
    <property type="entry name" value="RRM2_NsCP33_like"/>
    <property type="match status" value="1"/>
</dbReference>
<comment type="caution">
    <text evidence="11">The sequence shown here is derived from an EMBL/GenBank/DDBJ whole genome shotgun (WGS) entry which is preliminary data.</text>
</comment>
<feature type="domain" description="RRM" evidence="10">
    <location>
        <begin position="242"/>
        <end position="320"/>
    </location>
</feature>
<dbReference type="Gene3D" id="3.30.70.330">
    <property type="match status" value="2"/>
</dbReference>
<organism evidence="11 12">
    <name type="scientific">Salix purpurea</name>
    <name type="common">Purple osier willow</name>
    <dbReference type="NCBI Taxonomy" id="77065"/>
    <lineage>
        <taxon>Eukaryota</taxon>
        <taxon>Viridiplantae</taxon>
        <taxon>Streptophyta</taxon>
        <taxon>Embryophyta</taxon>
        <taxon>Tracheophyta</taxon>
        <taxon>Spermatophyta</taxon>
        <taxon>Magnoliopsida</taxon>
        <taxon>eudicotyledons</taxon>
        <taxon>Gunneridae</taxon>
        <taxon>Pentapetalae</taxon>
        <taxon>rosids</taxon>
        <taxon>fabids</taxon>
        <taxon>Malpighiales</taxon>
        <taxon>Salicaceae</taxon>
        <taxon>Saliceae</taxon>
        <taxon>Salix</taxon>
    </lineage>
</organism>
<dbReference type="GO" id="GO:0006397">
    <property type="term" value="P:mRNA processing"/>
    <property type="evidence" value="ECO:0007669"/>
    <property type="project" value="UniProtKB-KW"/>
</dbReference>
<dbReference type="PROSITE" id="PS50102">
    <property type="entry name" value="RRM"/>
    <property type="match status" value="2"/>
</dbReference>